<sequence>MILTGLCPPFIIKRECSIANLKHMESFLFMKGCWNPEDIKGRLKRLMGSINAGCGWRNPRIQLSQPYKSDSPAALPVAEEETVEPPHIVGNHDLGVAQLHRNAPGRTILQILVLSSGDSDRPFSHSVYPY</sequence>
<dbReference type="AlphaFoldDB" id="A0A9Q0Y9G9"/>
<dbReference type="EMBL" id="JAPFRF010000001">
    <property type="protein sequence ID" value="KAJ7345801.1"/>
    <property type="molecule type" value="Genomic_DNA"/>
</dbReference>
<name>A0A9Q0Y9G9_9SAUR</name>
<organism evidence="1 2">
    <name type="scientific">Phrynocephalus forsythii</name>
    <dbReference type="NCBI Taxonomy" id="171643"/>
    <lineage>
        <taxon>Eukaryota</taxon>
        <taxon>Metazoa</taxon>
        <taxon>Chordata</taxon>
        <taxon>Craniata</taxon>
        <taxon>Vertebrata</taxon>
        <taxon>Euteleostomi</taxon>
        <taxon>Lepidosauria</taxon>
        <taxon>Squamata</taxon>
        <taxon>Bifurcata</taxon>
        <taxon>Unidentata</taxon>
        <taxon>Episquamata</taxon>
        <taxon>Toxicofera</taxon>
        <taxon>Iguania</taxon>
        <taxon>Acrodonta</taxon>
        <taxon>Agamidae</taxon>
        <taxon>Agaminae</taxon>
        <taxon>Phrynocephalus</taxon>
    </lineage>
</organism>
<keyword evidence="2" id="KW-1185">Reference proteome</keyword>
<evidence type="ECO:0000313" key="1">
    <source>
        <dbReference type="EMBL" id="KAJ7345801.1"/>
    </source>
</evidence>
<reference evidence="1" key="1">
    <citation type="journal article" date="2023" name="DNA Res.">
        <title>Chromosome-level genome assembly of Phrynocephalus forsythii using third-generation DNA sequencing and Hi-C analysis.</title>
        <authorList>
            <person name="Qi Y."/>
            <person name="Zhao W."/>
            <person name="Zhao Y."/>
            <person name="Niu C."/>
            <person name="Cao S."/>
            <person name="Zhang Y."/>
        </authorList>
    </citation>
    <scope>NUCLEOTIDE SEQUENCE</scope>
    <source>
        <tissue evidence="1">Muscle</tissue>
    </source>
</reference>
<protein>
    <submittedName>
        <fullName evidence="1">Uncharacterized protein</fullName>
    </submittedName>
</protein>
<proteinExistence type="predicted"/>
<dbReference type="Proteomes" id="UP001142489">
    <property type="component" value="Unassembled WGS sequence"/>
</dbReference>
<evidence type="ECO:0000313" key="2">
    <source>
        <dbReference type="Proteomes" id="UP001142489"/>
    </source>
</evidence>
<accession>A0A9Q0Y9G9</accession>
<gene>
    <name evidence="1" type="ORF">JRQ81_001751</name>
</gene>
<comment type="caution">
    <text evidence="1">The sequence shown here is derived from an EMBL/GenBank/DDBJ whole genome shotgun (WGS) entry which is preliminary data.</text>
</comment>